<evidence type="ECO:0000313" key="3">
    <source>
        <dbReference type="Proteomes" id="UP000199481"/>
    </source>
</evidence>
<sequence length="215" mass="23577">MKVAVIGATGRAGSLIAKEAKDRGHRVTAIVRNAGKMADKEIKAVEKAFFTLTSEDIKKYDVVVNAFGTGMEQEEAVKHVQFGKILIEALKDAPDTRLIVVGGAGSLYLNEDKTLRVMDTPDLPTFFQPTAINQAKNLEDLEQTDDINWTFVSPALDFDAAGKRTGTYQTGTDQVIVNSKNQSYISYADFAIAIVDEIEQATHINERFTVVSESE</sequence>
<proteinExistence type="predicted"/>
<dbReference type="EMBL" id="FNJW01000008">
    <property type="protein sequence ID" value="SDQ24390.1"/>
    <property type="molecule type" value="Genomic_DNA"/>
</dbReference>
<dbReference type="Gene3D" id="3.40.50.720">
    <property type="entry name" value="NAD(P)-binding Rossmann-like Domain"/>
    <property type="match status" value="1"/>
</dbReference>
<reference evidence="3" key="1">
    <citation type="submission" date="2016-10" db="EMBL/GenBank/DDBJ databases">
        <authorList>
            <person name="Varghese N."/>
            <person name="Submissions S."/>
        </authorList>
    </citation>
    <scope>NUCLEOTIDE SEQUENCE [LARGE SCALE GENOMIC DNA]</scope>
    <source>
        <strain evidence="3">MPL-11</strain>
    </source>
</reference>
<dbReference type="Proteomes" id="UP000199481">
    <property type="component" value="Unassembled WGS sequence"/>
</dbReference>
<evidence type="ECO:0000259" key="1">
    <source>
        <dbReference type="Pfam" id="PF13460"/>
    </source>
</evidence>
<dbReference type="OrthoDB" id="9785372at2"/>
<feature type="domain" description="NAD(P)-binding" evidence="1">
    <location>
        <begin position="7"/>
        <end position="197"/>
    </location>
</feature>
<dbReference type="InterPro" id="IPR036291">
    <property type="entry name" value="NAD(P)-bd_dom_sf"/>
</dbReference>
<dbReference type="Pfam" id="PF13460">
    <property type="entry name" value="NAD_binding_10"/>
    <property type="match status" value="1"/>
</dbReference>
<dbReference type="PANTHER" id="PTHR43355:SF2">
    <property type="entry name" value="FLAVIN REDUCTASE (NADPH)"/>
    <property type="match status" value="1"/>
</dbReference>
<dbReference type="GO" id="GO:0016646">
    <property type="term" value="F:oxidoreductase activity, acting on the CH-NH group of donors, NAD or NADP as acceptor"/>
    <property type="evidence" value="ECO:0007669"/>
    <property type="project" value="TreeGrafter"/>
</dbReference>
<dbReference type="InterPro" id="IPR051606">
    <property type="entry name" value="Polyketide_Oxido-like"/>
</dbReference>
<gene>
    <name evidence="2" type="ORF">SAMN04487752_1407</name>
</gene>
<protein>
    <recommendedName>
        <fullName evidence="1">NAD(P)-binding domain-containing protein</fullName>
    </recommendedName>
</protein>
<dbReference type="SUPFAM" id="SSF51735">
    <property type="entry name" value="NAD(P)-binding Rossmann-fold domains"/>
    <property type="match status" value="1"/>
</dbReference>
<name>A0A1H0ZAG5_9LACT</name>
<keyword evidence="3" id="KW-1185">Reference proteome</keyword>
<dbReference type="CDD" id="cd05244">
    <property type="entry name" value="BVR-B_like_SDR_a"/>
    <property type="match status" value="1"/>
</dbReference>
<dbReference type="PANTHER" id="PTHR43355">
    <property type="entry name" value="FLAVIN REDUCTASE (NADPH)"/>
    <property type="match status" value="1"/>
</dbReference>
<accession>A0A1H0ZAG5</accession>
<dbReference type="RefSeq" id="WP_089976508.1">
    <property type="nucleotide sequence ID" value="NZ_CP084916.1"/>
</dbReference>
<evidence type="ECO:0000313" key="2">
    <source>
        <dbReference type="EMBL" id="SDQ24390.1"/>
    </source>
</evidence>
<dbReference type="AlphaFoldDB" id="A0A1H0ZAG5"/>
<dbReference type="InterPro" id="IPR016040">
    <property type="entry name" value="NAD(P)-bd_dom"/>
</dbReference>
<organism evidence="2 3">
    <name type="scientific">Carnobacterium viridans</name>
    <dbReference type="NCBI Taxonomy" id="174587"/>
    <lineage>
        <taxon>Bacteria</taxon>
        <taxon>Bacillati</taxon>
        <taxon>Bacillota</taxon>
        <taxon>Bacilli</taxon>
        <taxon>Lactobacillales</taxon>
        <taxon>Carnobacteriaceae</taxon>
        <taxon>Carnobacterium</taxon>
    </lineage>
</organism>